<comment type="caution">
    <text evidence="1">The sequence shown here is derived from an EMBL/GenBank/DDBJ whole genome shotgun (WGS) entry which is preliminary data.</text>
</comment>
<organism evidence="1">
    <name type="scientific">marine sediment metagenome</name>
    <dbReference type="NCBI Taxonomy" id="412755"/>
    <lineage>
        <taxon>unclassified sequences</taxon>
        <taxon>metagenomes</taxon>
        <taxon>ecological metagenomes</taxon>
    </lineage>
</organism>
<dbReference type="AlphaFoldDB" id="A0A0F9CRR4"/>
<dbReference type="EMBL" id="LAZR01042925">
    <property type="protein sequence ID" value="KKL08316.1"/>
    <property type="molecule type" value="Genomic_DNA"/>
</dbReference>
<protein>
    <submittedName>
        <fullName evidence="1">Uncharacterized protein</fullName>
    </submittedName>
</protein>
<gene>
    <name evidence="1" type="ORF">LCGC14_2577050</name>
</gene>
<sequence>MPTKPTHSIEESRPHQDPDVRKVYIESDFKGNTINAMLKDRGSKYNPNPERRYKELAIWHCIATGLDELMPDDVS</sequence>
<feature type="non-terminal residue" evidence="1">
    <location>
        <position position="75"/>
    </location>
</feature>
<name>A0A0F9CRR4_9ZZZZ</name>
<accession>A0A0F9CRR4</accession>
<proteinExistence type="predicted"/>
<reference evidence="1" key="1">
    <citation type="journal article" date="2015" name="Nature">
        <title>Complex archaea that bridge the gap between prokaryotes and eukaryotes.</title>
        <authorList>
            <person name="Spang A."/>
            <person name="Saw J.H."/>
            <person name="Jorgensen S.L."/>
            <person name="Zaremba-Niedzwiedzka K."/>
            <person name="Martijn J."/>
            <person name="Lind A.E."/>
            <person name="van Eijk R."/>
            <person name="Schleper C."/>
            <person name="Guy L."/>
            <person name="Ettema T.J."/>
        </authorList>
    </citation>
    <scope>NUCLEOTIDE SEQUENCE</scope>
</reference>
<evidence type="ECO:0000313" key="1">
    <source>
        <dbReference type="EMBL" id="KKL08316.1"/>
    </source>
</evidence>